<sequence length="375" mass="39972">MSRAVMRLRPSARPSSPDVRPRALTCSTCSRMWAPIHGALPGVPLNKTHNNQGETMTISITRRQCMTLLAMAPFATRDVFAAAKQVRFVLPYPAGGGADNLGRILLARASAELGEVFVIENRPGAGGTIGAAVVANAAPDGQTFLYDATGHAINPFLYPKLPYTTTDFVPVFLAARLPNILVTHPSVEANTVAEIIALAKSTPGGLDFASSGNGTVQHLGLEMFQRQAGIKLNHIAYKGGSQALADVAGGHVKFYFSNAAACTSYIQSGAVKAIAHTAEGRLSQFPSLPAVEEVLPGFVVYEWNGVFAPKGTPQNLVLALNGALNTTIADLEIRKRTDFFSALTSKNTPEEFGRFLADERERWGRLIKSAGIKLG</sequence>
<dbReference type="Gene3D" id="3.40.190.10">
    <property type="entry name" value="Periplasmic binding protein-like II"/>
    <property type="match status" value="1"/>
</dbReference>
<evidence type="ECO:0000313" key="3">
    <source>
        <dbReference type="EMBL" id="OZI53641.1"/>
    </source>
</evidence>
<dbReference type="InterPro" id="IPR005064">
    <property type="entry name" value="BUG"/>
</dbReference>
<reference evidence="3 4" key="1">
    <citation type="submission" date="2017-05" db="EMBL/GenBank/DDBJ databases">
        <title>Complete and WGS of Bordetella genogroups.</title>
        <authorList>
            <person name="Spilker T."/>
            <person name="LiPuma J."/>
        </authorList>
    </citation>
    <scope>NUCLEOTIDE SEQUENCE [LARGE SCALE GENOMIC DNA]</scope>
    <source>
        <strain evidence="3 4">AU10456</strain>
    </source>
</reference>
<evidence type="ECO:0008006" key="5">
    <source>
        <dbReference type="Google" id="ProtNLM"/>
    </source>
</evidence>
<comment type="similarity">
    <text evidence="1">Belongs to the UPF0065 (bug) family.</text>
</comment>
<evidence type="ECO:0000313" key="4">
    <source>
        <dbReference type="Proteomes" id="UP000216913"/>
    </source>
</evidence>
<dbReference type="Proteomes" id="UP000216913">
    <property type="component" value="Unassembled WGS sequence"/>
</dbReference>
<dbReference type="OrthoDB" id="8678477at2"/>
<evidence type="ECO:0000256" key="2">
    <source>
        <dbReference type="SAM" id="MobiDB-lite"/>
    </source>
</evidence>
<dbReference type="PANTHER" id="PTHR42928">
    <property type="entry name" value="TRICARBOXYLATE-BINDING PROTEIN"/>
    <property type="match status" value="1"/>
</dbReference>
<proteinExistence type="inferred from homology"/>
<dbReference type="PANTHER" id="PTHR42928:SF5">
    <property type="entry name" value="BLR1237 PROTEIN"/>
    <property type="match status" value="1"/>
</dbReference>
<protein>
    <recommendedName>
        <fullName evidence="5">LacI family transcriptional regulator</fullName>
    </recommendedName>
</protein>
<keyword evidence="4" id="KW-1185">Reference proteome</keyword>
<dbReference type="Gene3D" id="3.40.190.150">
    <property type="entry name" value="Bordetella uptake gene, domain 1"/>
    <property type="match status" value="1"/>
</dbReference>
<dbReference type="AlphaFoldDB" id="A0A261TWH3"/>
<dbReference type="PIRSF" id="PIRSF017082">
    <property type="entry name" value="YflP"/>
    <property type="match status" value="1"/>
</dbReference>
<organism evidence="3 4">
    <name type="scientific">Bordetella genomosp. 5</name>
    <dbReference type="NCBI Taxonomy" id="1395608"/>
    <lineage>
        <taxon>Bacteria</taxon>
        <taxon>Pseudomonadati</taxon>
        <taxon>Pseudomonadota</taxon>
        <taxon>Betaproteobacteria</taxon>
        <taxon>Burkholderiales</taxon>
        <taxon>Alcaligenaceae</taxon>
        <taxon>Bordetella</taxon>
    </lineage>
</organism>
<accession>A0A261TWH3</accession>
<dbReference type="EMBL" id="NEVP01000004">
    <property type="protein sequence ID" value="OZI53641.1"/>
    <property type="molecule type" value="Genomic_DNA"/>
</dbReference>
<dbReference type="SUPFAM" id="SSF53850">
    <property type="entry name" value="Periplasmic binding protein-like II"/>
    <property type="match status" value="1"/>
</dbReference>
<comment type="caution">
    <text evidence="3">The sequence shown here is derived from an EMBL/GenBank/DDBJ whole genome shotgun (WGS) entry which is preliminary data.</text>
</comment>
<dbReference type="InterPro" id="IPR042100">
    <property type="entry name" value="Bug_dom1"/>
</dbReference>
<dbReference type="CDD" id="cd13578">
    <property type="entry name" value="PBP2_Bug27"/>
    <property type="match status" value="1"/>
</dbReference>
<evidence type="ECO:0000256" key="1">
    <source>
        <dbReference type="ARBA" id="ARBA00006987"/>
    </source>
</evidence>
<dbReference type="Pfam" id="PF03401">
    <property type="entry name" value="TctC"/>
    <property type="match status" value="1"/>
</dbReference>
<gene>
    <name evidence="3" type="ORF">CAL25_06615</name>
</gene>
<name>A0A261TWH3_9BORD</name>
<feature type="region of interest" description="Disordered" evidence="2">
    <location>
        <begin position="1"/>
        <end position="21"/>
    </location>
</feature>